<keyword evidence="4" id="KW-1185">Reference proteome</keyword>
<proteinExistence type="inferred from homology"/>
<dbReference type="STRING" id="407821.A0A087UU75"/>
<evidence type="ECO:0000313" key="3">
    <source>
        <dbReference type="EMBL" id="KFM80914.1"/>
    </source>
</evidence>
<dbReference type="PANTHER" id="PTHR47978">
    <property type="match status" value="1"/>
</dbReference>
<dbReference type="OMA" id="MFANCNV"/>
<dbReference type="GO" id="GO:0003924">
    <property type="term" value="F:GTPase activity"/>
    <property type="evidence" value="ECO:0007669"/>
    <property type="project" value="InterPro"/>
</dbReference>
<evidence type="ECO:0000256" key="1">
    <source>
        <dbReference type="ARBA" id="ARBA00006270"/>
    </source>
</evidence>
<evidence type="ECO:0000313" key="4">
    <source>
        <dbReference type="Proteomes" id="UP000054359"/>
    </source>
</evidence>
<dbReference type="PRINTS" id="PR00449">
    <property type="entry name" value="RASTRNSFRMNG"/>
</dbReference>
<dbReference type="Proteomes" id="UP000054359">
    <property type="component" value="Unassembled WGS sequence"/>
</dbReference>
<dbReference type="PROSITE" id="PS51419">
    <property type="entry name" value="RAB"/>
    <property type="match status" value="1"/>
</dbReference>
<protein>
    <submittedName>
        <fullName evidence="3">Ras-like GTP-binding protein RYL2</fullName>
    </submittedName>
</protein>
<comment type="similarity">
    <text evidence="1">Belongs to the small GTPase superfamily. Rab family.</text>
</comment>
<accession>A0A087UU75</accession>
<keyword evidence="2" id="KW-0547">Nucleotide-binding</keyword>
<dbReference type="SUPFAM" id="SSF52540">
    <property type="entry name" value="P-loop containing nucleoside triphosphate hydrolases"/>
    <property type="match status" value="1"/>
</dbReference>
<dbReference type="InterPro" id="IPR005225">
    <property type="entry name" value="Small_GTP-bd"/>
</dbReference>
<reference evidence="3 4" key="1">
    <citation type="submission" date="2013-11" db="EMBL/GenBank/DDBJ databases">
        <title>Genome sequencing of Stegodyphus mimosarum.</title>
        <authorList>
            <person name="Bechsgaard J."/>
        </authorList>
    </citation>
    <scope>NUCLEOTIDE SEQUENCE [LARGE SCALE GENOMIC DNA]</scope>
</reference>
<name>A0A087UU75_STEMI</name>
<gene>
    <name evidence="3" type="ORF">X975_03023</name>
</gene>
<organism evidence="3 4">
    <name type="scientific">Stegodyphus mimosarum</name>
    <name type="common">African social velvet spider</name>
    <dbReference type="NCBI Taxonomy" id="407821"/>
    <lineage>
        <taxon>Eukaryota</taxon>
        <taxon>Metazoa</taxon>
        <taxon>Ecdysozoa</taxon>
        <taxon>Arthropoda</taxon>
        <taxon>Chelicerata</taxon>
        <taxon>Arachnida</taxon>
        <taxon>Araneae</taxon>
        <taxon>Araneomorphae</taxon>
        <taxon>Entelegynae</taxon>
        <taxon>Eresoidea</taxon>
        <taxon>Eresidae</taxon>
        <taxon>Stegodyphus</taxon>
    </lineage>
</organism>
<dbReference type="Pfam" id="PF00071">
    <property type="entry name" value="Ras"/>
    <property type="match status" value="1"/>
</dbReference>
<dbReference type="AlphaFoldDB" id="A0A087UU75"/>
<feature type="non-terminal residue" evidence="3">
    <location>
        <position position="122"/>
    </location>
</feature>
<evidence type="ECO:0000256" key="2">
    <source>
        <dbReference type="ARBA" id="ARBA00022741"/>
    </source>
</evidence>
<dbReference type="OrthoDB" id="6428988at2759"/>
<dbReference type="CDD" id="cd00154">
    <property type="entry name" value="Rab"/>
    <property type="match status" value="1"/>
</dbReference>
<dbReference type="EMBL" id="KK121640">
    <property type="protein sequence ID" value="KFM80914.1"/>
    <property type="molecule type" value="Genomic_DNA"/>
</dbReference>
<dbReference type="Gene3D" id="3.40.50.300">
    <property type="entry name" value="P-loop containing nucleotide triphosphate hydrolases"/>
    <property type="match status" value="1"/>
</dbReference>
<sequence>MKAKVCIVGPQGVGKSLIASRFDGSTISPQIRNAKTMFANCNVLIGEKTVDLEMSEVSGEEKLRCMGPIFYKEAKAALFVFDLTSEKTFEALNLWVKSVRNDASDECVLIIIGNKIDLDTRQ</sequence>
<dbReference type="NCBIfam" id="TIGR00231">
    <property type="entry name" value="small_GTP"/>
    <property type="match status" value="1"/>
</dbReference>
<dbReference type="SMART" id="SM00175">
    <property type="entry name" value="RAB"/>
    <property type="match status" value="1"/>
</dbReference>
<dbReference type="InterPro" id="IPR001806">
    <property type="entry name" value="Small_GTPase"/>
</dbReference>
<dbReference type="InterPro" id="IPR027417">
    <property type="entry name" value="P-loop_NTPase"/>
</dbReference>
<dbReference type="GO" id="GO:0005525">
    <property type="term" value="F:GTP binding"/>
    <property type="evidence" value="ECO:0007669"/>
    <property type="project" value="InterPro"/>
</dbReference>